<dbReference type="SMART" id="SM00028">
    <property type="entry name" value="TPR"/>
    <property type="match status" value="3"/>
</dbReference>
<dbReference type="SUPFAM" id="SSF48452">
    <property type="entry name" value="TPR-like"/>
    <property type="match status" value="1"/>
</dbReference>
<evidence type="ECO:0000256" key="3">
    <source>
        <dbReference type="ARBA" id="ARBA00022927"/>
    </source>
</evidence>
<proteinExistence type="inferred from homology"/>
<organism evidence="7 8">
    <name type="scientific">Rehmannia glutinosa</name>
    <name type="common">Chinese foxglove</name>
    <dbReference type="NCBI Taxonomy" id="99300"/>
    <lineage>
        <taxon>Eukaryota</taxon>
        <taxon>Viridiplantae</taxon>
        <taxon>Streptophyta</taxon>
        <taxon>Embryophyta</taxon>
        <taxon>Tracheophyta</taxon>
        <taxon>Spermatophyta</taxon>
        <taxon>Magnoliopsida</taxon>
        <taxon>eudicotyledons</taxon>
        <taxon>Gunneridae</taxon>
        <taxon>Pentapetalae</taxon>
        <taxon>asterids</taxon>
        <taxon>lamiids</taxon>
        <taxon>Lamiales</taxon>
        <taxon>Orobanchaceae</taxon>
        <taxon>Rehmannieae</taxon>
        <taxon>Rehmannia</taxon>
    </lineage>
</organism>
<reference evidence="7 8" key="1">
    <citation type="journal article" date="2021" name="Comput. Struct. Biotechnol. J.">
        <title>De novo genome assembly of the potent medicinal plant Rehmannia glutinosa using nanopore technology.</title>
        <authorList>
            <person name="Ma L."/>
            <person name="Dong C."/>
            <person name="Song C."/>
            <person name="Wang X."/>
            <person name="Zheng X."/>
            <person name="Niu Y."/>
            <person name="Chen S."/>
            <person name="Feng W."/>
        </authorList>
    </citation>
    <scope>NUCLEOTIDE SEQUENCE [LARGE SCALE GENOMIC DNA]</scope>
    <source>
        <strain evidence="7">DH-2019</strain>
    </source>
</reference>
<dbReference type="PROSITE" id="PS50005">
    <property type="entry name" value="TPR"/>
    <property type="match status" value="1"/>
</dbReference>
<dbReference type="Proteomes" id="UP001318860">
    <property type="component" value="Unassembled WGS sequence"/>
</dbReference>
<evidence type="ECO:0000313" key="7">
    <source>
        <dbReference type="EMBL" id="KAK6145588.1"/>
    </source>
</evidence>
<comment type="caution">
    <text evidence="7">The sequence shown here is derived from an EMBL/GenBank/DDBJ whole genome shotgun (WGS) entry which is preliminary data.</text>
</comment>
<dbReference type="InterPro" id="IPR019734">
    <property type="entry name" value="TPR_rpt"/>
</dbReference>
<evidence type="ECO:0000256" key="2">
    <source>
        <dbReference type="ARBA" id="ARBA00022448"/>
    </source>
</evidence>
<keyword evidence="6" id="KW-0175">Coiled coil</keyword>
<dbReference type="PRINTS" id="PR00448">
    <property type="entry name" value="NSFATTACHMNT"/>
</dbReference>
<protein>
    <recommendedName>
        <fullName evidence="9">Alpha-soluble NSF attachment protein</fullName>
    </recommendedName>
</protein>
<evidence type="ECO:0000256" key="6">
    <source>
        <dbReference type="SAM" id="Coils"/>
    </source>
</evidence>
<keyword evidence="3 5" id="KW-0653">Protein transport</keyword>
<evidence type="ECO:0000256" key="1">
    <source>
        <dbReference type="ARBA" id="ARBA00010050"/>
    </source>
</evidence>
<dbReference type="InterPro" id="IPR011990">
    <property type="entry name" value="TPR-like_helical_dom_sf"/>
</dbReference>
<dbReference type="Pfam" id="PF14938">
    <property type="entry name" value="SNAP"/>
    <property type="match status" value="1"/>
</dbReference>
<comment type="similarity">
    <text evidence="1 5">Belongs to the SNAP family.</text>
</comment>
<comment type="function">
    <text evidence="5">Required for vesicular transport between the endoplasmic reticulum and the Golgi apparatus.</text>
</comment>
<evidence type="ECO:0000256" key="4">
    <source>
        <dbReference type="PROSITE-ProRule" id="PRU00339"/>
    </source>
</evidence>
<feature type="coiled-coil region" evidence="6">
    <location>
        <begin position="111"/>
        <end position="185"/>
    </location>
</feature>
<comment type="subcellular location">
    <subcellularLocation>
        <location evidence="5">Membrane</location>
        <topology evidence="5">Peripheral membrane protein</topology>
    </subcellularLocation>
</comment>
<name>A0ABR0WDM1_REHGL</name>
<evidence type="ECO:0008006" key="9">
    <source>
        <dbReference type="Google" id="ProtNLM"/>
    </source>
</evidence>
<evidence type="ECO:0000256" key="5">
    <source>
        <dbReference type="RuleBase" id="RU367013"/>
    </source>
</evidence>
<keyword evidence="2 5" id="KW-0813">Transport</keyword>
<sequence length="312" mass="34978">MGDQIARGEDFEKKAEKKLSGWGLFGSKYEDAADLFDKAANAFKLAKSWDQAGAVYVKLANCHLKLDSKHEAANAYADAAHCYKKSNVKESISCLEQSVNLFLDIGRLNMSARYYKEIAELYEQEQNLEQAIVYYERAADLFQSEDVTTSANQCKQKIAQFAAQLEQYQKSIEIYEEIARQSLNNNLLKYGVKGHLLNAGICQLCKGDVVAINNALEKYQDLAAAVDEEDIAKFTAAVKEFDSMTQLGKASESLNNKEGEEWDKLKVQIGFMVLVGCIFSLLSPDPDAWKTTLLLRVKEALKAKEMEEDDLT</sequence>
<keyword evidence="8" id="KW-1185">Reference proteome</keyword>
<accession>A0ABR0WDM1</accession>
<dbReference type="CDD" id="cd15832">
    <property type="entry name" value="SNAP"/>
    <property type="match status" value="1"/>
</dbReference>
<dbReference type="InterPro" id="IPR000744">
    <property type="entry name" value="NSF_attach"/>
</dbReference>
<keyword evidence="5" id="KW-0931">ER-Golgi transport</keyword>
<keyword evidence="4" id="KW-0802">TPR repeat</keyword>
<dbReference type="Gene3D" id="1.25.40.10">
    <property type="entry name" value="Tetratricopeptide repeat domain"/>
    <property type="match status" value="1"/>
</dbReference>
<gene>
    <name evidence="7" type="ORF">DH2020_022408</name>
</gene>
<dbReference type="PANTHER" id="PTHR13768:SF8">
    <property type="entry name" value="ALPHA-SOLUBLE NSF ATTACHMENT PROTEIN"/>
    <property type="match status" value="1"/>
</dbReference>
<keyword evidence="5" id="KW-0472">Membrane</keyword>
<feature type="repeat" description="TPR" evidence="4">
    <location>
        <begin position="112"/>
        <end position="145"/>
    </location>
</feature>
<dbReference type="PANTHER" id="PTHR13768">
    <property type="entry name" value="SOLUBLE NSF ATTACHMENT PROTEIN SNAP"/>
    <property type="match status" value="1"/>
</dbReference>
<dbReference type="EMBL" id="JABTTQ020000012">
    <property type="protein sequence ID" value="KAK6145588.1"/>
    <property type="molecule type" value="Genomic_DNA"/>
</dbReference>
<evidence type="ECO:0000313" key="8">
    <source>
        <dbReference type="Proteomes" id="UP001318860"/>
    </source>
</evidence>